<organism evidence="1">
    <name type="scientific">marine metagenome</name>
    <dbReference type="NCBI Taxonomy" id="408172"/>
    <lineage>
        <taxon>unclassified sequences</taxon>
        <taxon>metagenomes</taxon>
        <taxon>ecological metagenomes</taxon>
    </lineage>
</organism>
<feature type="non-terminal residue" evidence="1">
    <location>
        <position position="102"/>
    </location>
</feature>
<dbReference type="EMBL" id="UINC01111918">
    <property type="protein sequence ID" value="SVC80487.1"/>
    <property type="molecule type" value="Genomic_DNA"/>
</dbReference>
<reference evidence="1" key="1">
    <citation type="submission" date="2018-05" db="EMBL/GenBank/DDBJ databases">
        <authorList>
            <person name="Lanie J.A."/>
            <person name="Ng W.-L."/>
            <person name="Kazmierczak K.M."/>
            <person name="Andrzejewski T.M."/>
            <person name="Davidsen T.M."/>
            <person name="Wayne K.J."/>
            <person name="Tettelin H."/>
            <person name="Glass J.I."/>
            <person name="Rusch D."/>
            <person name="Podicherti R."/>
            <person name="Tsui H.-C.T."/>
            <person name="Winkler M.E."/>
        </authorList>
    </citation>
    <scope>NUCLEOTIDE SEQUENCE</scope>
</reference>
<accession>A0A382Q622</accession>
<gene>
    <name evidence="1" type="ORF">METZ01_LOCUS333341</name>
</gene>
<evidence type="ECO:0000313" key="1">
    <source>
        <dbReference type="EMBL" id="SVC80487.1"/>
    </source>
</evidence>
<protein>
    <submittedName>
        <fullName evidence="1">Uncharacterized protein</fullName>
    </submittedName>
</protein>
<dbReference type="AlphaFoldDB" id="A0A382Q622"/>
<sequence length="102" mass="10854">MKNLIKILKFIICISIVNADTIVTTIETGNVLTGYFNGTNTAKVVVTFQGTNVDGGDDDKTETFTELYIGWSSSSTVSTIDVNMNQNPINVGVQKGSSEGSA</sequence>
<proteinExistence type="predicted"/>
<name>A0A382Q622_9ZZZZ</name>